<feature type="transmembrane region" description="Helical" evidence="1">
    <location>
        <begin position="214"/>
        <end position="235"/>
    </location>
</feature>
<dbReference type="RefSeq" id="WP_173718436.1">
    <property type="nucleotide sequence ID" value="NZ_JAAITS010000055.1"/>
</dbReference>
<keyword evidence="1" id="KW-1133">Transmembrane helix</keyword>
<feature type="domain" description="Acyltransferase 3" evidence="2">
    <location>
        <begin position="9"/>
        <end position="339"/>
    </location>
</feature>
<feature type="transmembrane region" description="Helical" evidence="1">
    <location>
        <begin position="12"/>
        <end position="30"/>
    </location>
</feature>
<comment type="caution">
    <text evidence="3">The sequence shown here is derived from an EMBL/GenBank/DDBJ whole genome shotgun (WGS) entry which is preliminary data.</text>
</comment>
<gene>
    <name evidence="3" type="ORF">G5B17_16485</name>
</gene>
<accession>A0ABX2HCJ6</accession>
<dbReference type="GO" id="GO:0016746">
    <property type="term" value="F:acyltransferase activity"/>
    <property type="evidence" value="ECO:0007669"/>
    <property type="project" value="UniProtKB-KW"/>
</dbReference>
<evidence type="ECO:0000256" key="1">
    <source>
        <dbReference type="SAM" id="Phobius"/>
    </source>
</evidence>
<feature type="transmembrane region" description="Helical" evidence="1">
    <location>
        <begin position="181"/>
        <end position="202"/>
    </location>
</feature>
<keyword evidence="1" id="KW-0472">Membrane</keyword>
<dbReference type="Proteomes" id="UP001644719">
    <property type="component" value="Unassembled WGS sequence"/>
</dbReference>
<dbReference type="EMBL" id="JAAITS010000055">
    <property type="protein sequence ID" value="NSG86966.1"/>
    <property type="molecule type" value="Genomic_DNA"/>
</dbReference>
<reference evidence="3 4" key="1">
    <citation type="journal article" date="2020" name="Cell Host Microbe">
        <title>Functional and Genomic Variation between Human-Derived Isolates of Lachnospiraceae Reveals Inter- and Intra-Species Diversity.</title>
        <authorList>
            <person name="Sorbara M.T."/>
            <person name="Littmann E.R."/>
            <person name="Fontana E."/>
            <person name="Moody T.U."/>
            <person name="Kohout C.E."/>
            <person name="Gjonbalaj M."/>
            <person name="Eaton V."/>
            <person name="Seok R."/>
            <person name="Leiner I.M."/>
            <person name="Pamer E.G."/>
        </authorList>
    </citation>
    <scope>NUCLEOTIDE SEQUENCE [LARGE SCALE GENOMIC DNA]</scope>
    <source>
        <strain evidence="3 4">MSK.17.74</strain>
    </source>
</reference>
<feature type="transmembrane region" description="Helical" evidence="1">
    <location>
        <begin position="130"/>
        <end position="151"/>
    </location>
</feature>
<name>A0ABX2HCJ6_9FIRM</name>
<keyword evidence="3" id="KW-0808">Transferase</keyword>
<evidence type="ECO:0000313" key="4">
    <source>
        <dbReference type="Proteomes" id="UP001644719"/>
    </source>
</evidence>
<dbReference type="Pfam" id="PF01757">
    <property type="entry name" value="Acyl_transf_3"/>
    <property type="match status" value="1"/>
</dbReference>
<keyword evidence="4" id="KW-1185">Reference proteome</keyword>
<feature type="transmembrane region" description="Helical" evidence="1">
    <location>
        <begin position="326"/>
        <end position="346"/>
    </location>
</feature>
<feature type="transmembrane region" description="Helical" evidence="1">
    <location>
        <begin position="247"/>
        <end position="267"/>
    </location>
</feature>
<feature type="transmembrane region" description="Helical" evidence="1">
    <location>
        <begin position="76"/>
        <end position="94"/>
    </location>
</feature>
<feature type="transmembrane region" description="Helical" evidence="1">
    <location>
        <begin position="158"/>
        <end position="175"/>
    </location>
</feature>
<dbReference type="InterPro" id="IPR002656">
    <property type="entry name" value="Acyl_transf_3_dom"/>
</dbReference>
<feature type="transmembrane region" description="Helical" evidence="1">
    <location>
        <begin position="36"/>
        <end position="56"/>
    </location>
</feature>
<sequence>MEKQRDTLIDLLKGIGITSIVIGHSSWILPGCNFPIGPFVYTYHLMIFFFVAGMSFKPRNDITPYMQIGKRLGGVLPIYVKYSIVFILLHNFFLKIHILKSDTIVYGKLDIIKLIFEACIFGTSEAMLSAFWFVSMFFIGVSMFMLLYYHAEKMKYPIIWHILCGVLTAIVGIWLNDNEVILQYHIQTSVLGITVIYLGYLFQHYRQYMMKYLQWWLSPILGIVIWKILSLNIGMVELSANMILHPLIFYPITILGITFCICIAQGFDKVGVLRTLFCTAGKNSYHIMALHIITFKCFDLMICKIWKLGNETLECFPYSFEKLWPIYYIVGVAVPLILVYGERWLIERTRIAINKKFLK</sequence>
<proteinExistence type="predicted"/>
<evidence type="ECO:0000259" key="2">
    <source>
        <dbReference type="Pfam" id="PF01757"/>
    </source>
</evidence>
<organism evidence="3 4">
    <name type="scientific">Blautia faecis</name>
    <dbReference type="NCBI Taxonomy" id="871665"/>
    <lineage>
        <taxon>Bacteria</taxon>
        <taxon>Bacillati</taxon>
        <taxon>Bacillota</taxon>
        <taxon>Clostridia</taxon>
        <taxon>Lachnospirales</taxon>
        <taxon>Lachnospiraceae</taxon>
        <taxon>Blautia</taxon>
    </lineage>
</organism>
<evidence type="ECO:0000313" key="3">
    <source>
        <dbReference type="EMBL" id="NSG86966.1"/>
    </source>
</evidence>
<keyword evidence="1" id="KW-0812">Transmembrane</keyword>
<protein>
    <submittedName>
        <fullName evidence="3">Acyltransferase family protein</fullName>
    </submittedName>
</protein>
<feature type="transmembrane region" description="Helical" evidence="1">
    <location>
        <begin position="287"/>
        <end position="306"/>
    </location>
</feature>
<keyword evidence="3" id="KW-0012">Acyltransferase</keyword>